<name>A0A0E9XMI9_ANGAN</name>
<reference evidence="1" key="1">
    <citation type="submission" date="2014-11" db="EMBL/GenBank/DDBJ databases">
        <authorList>
            <person name="Amaro Gonzalez C."/>
        </authorList>
    </citation>
    <scope>NUCLEOTIDE SEQUENCE</scope>
</reference>
<proteinExistence type="predicted"/>
<reference evidence="1" key="2">
    <citation type="journal article" date="2015" name="Fish Shellfish Immunol.">
        <title>Early steps in the European eel (Anguilla anguilla)-Vibrio vulnificus interaction in the gills: Role of the RtxA13 toxin.</title>
        <authorList>
            <person name="Callol A."/>
            <person name="Pajuelo D."/>
            <person name="Ebbesson L."/>
            <person name="Teles M."/>
            <person name="MacKenzie S."/>
            <person name="Amaro C."/>
        </authorList>
    </citation>
    <scope>NUCLEOTIDE SEQUENCE</scope>
</reference>
<dbReference type="EMBL" id="GBXM01004718">
    <property type="protein sequence ID" value="JAI03860.1"/>
    <property type="molecule type" value="Transcribed_RNA"/>
</dbReference>
<organism evidence="1">
    <name type="scientific">Anguilla anguilla</name>
    <name type="common">European freshwater eel</name>
    <name type="synonym">Muraena anguilla</name>
    <dbReference type="NCBI Taxonomy" id="7936"/>
    <lineage>
        <taxon>Eukaryota</taxon>
        <taxon>Metazoa</taxon>
        <taxon>Chordata</taxon>
        <taxon>Craniata</taxon>
        <taxon>Vertebrata</taxon>
        <taxon>Euteleostomi</taxon>
        <taxon>Actinopterygii</taxon>
        <taxon>Neopterygii</taxon>
        <taxon>Teleostei</taxon>
        <taxon>Anguilliformes</taxon>
        <taxon>Anguillidae</taxon>
        <taxon>Anguilla</taxon>
    </lineage>
</organism>
<accession>A0A0E9XMI9</accession>
<sequence length="11" mass="1355">MLLGYIFTFLH</sequence>
<protein>
    <submittedName>
        <fullName evidence="1">Uncharacterized protein</fullName>
    </submittedName>
</protein>
<evidence type="ECO:0000313" key="1">
    <source>
        <dbReference type="EMBL" id="JAI03860.1"/>
    </source>
</evidence>